<accession>A0AAV4RWT5</accession>
<dbReference type="EMBL" id="BPLR01008528">
    <property type="protein sequence ID" value="GIY25366.1"/>
    <property type="molecule type" value="Genomic_DNA"/>
</dbReference>
<evidence type="ECO:0000313" key="2">
    <source>
        <dbReference type="Proteomes" id="UP001054945"/>
    </source>
</evidence>
<comment type="caution">
    <text evidence="1">The sequence shown here is derived from an EMBL/GenBank/DDBJ whole genome shotgun (WGS) entry which is preliminary data.</text>
</comment>
<reference evidence="1 2" key="1">
    <citation type="submission" date="2021-06" db="EMBL/GenBank/DDBJ databases">
        <title>Caerostris extrusa draft genome.</title>
        <authorList>
            <person name="Kono N."/>
            <person name="Arakawa K."/>
        </authorList>
    </citation>
    <scope>NUCLEOTIDE SEQUENCE [LARGE SCALE GENOMIC DNA]</scope>
</reference>
<sequence>MSSDVAKWARHCVALQKTKIYHYARALLSSFRELSHLFVHIHNLSGHFPQWNDYTNCLITINDFTDGKSFNYSRINQLRLKLKPCESCFLEILQ</sequence>
<organism evidence="1 2">
    <name type="scientific">Caerostris extrusa</name>
    <name type="common">Bark spider</name>
    <name type="synonym">Caerostris bankana</name>
    <dbReference type="NCBI Taxonomy" id="172846"/>
    <lineage>
        <taxon>Eukaryota</taxon>
        <taxon>Metazoa</taxon>
        <taxon>Ecdysozoa</taxon>
        <taxon>Arthropoda</taxon>
        <taxon>Chelicerata</taxon>
        <taxon>Arachnida</taxon>
        <taxon>Araneae</taxon>
        <taxon>Araneomorphae</taxon>
        <taxon>Entelegynae</taxon>
        <taxon>Araneoidea</taxon>
        <taxon>Araneidae</taxon>
        <taxon>Caerostris</taxon>
    </lineage>
</organism>
<evidence type="ECO:0008006" key="3">
    <source>
        <dbReference type="Google" id="ProtNLM"/>
    </source>
</evidence>
<proteinExistence type="predicted"/>
<dbReference type="Proteomes" id="UP001054945">
    <property type="component" value="Unassembled WGS sequence"/>
</dbReference>
<keyword evidence="2" id="KW-1185">Reference proteome</keyword>
<gene>
    <name evidence="1" type="ORF">CEXT_153601</name>
</gene>
<protein>
    <recommendedName>
        <fullName evidence="3">4a-hydroxytetrahydrobiopterin dehydratase</fullName>
    </recommendedName>
</protein>
<evidence type="ECO:0000313" key="1">
    <source>
        <dbReference type="EMBL" id="GIY25366.1"/>
    </source>
</evidence>
<name>A0AAV4RWT5_CAEEX</name>
<dbReference type="AlphaFoldDB" id="A0AAV4RWT5"/>
<dbReference type="SUPFAM" id="SSF116960">
    <property type="entry name" value="YfbU-like"/>
    <property type="match status" value="1"/>
</dbReference>